<accession>A0A6C0KXS8</accession>
<organism evidence="2">
    <name type="scientific">viral metagenome</name>
    <dbReference type="NCBI Taxonomy" id="1070528"/>
    <lineage>
        <taxon>unclassified sequences</taxon>
        <taxon>metagenomes</taxon>
        <taxon>organismal metagenomes</taxon>
    </lineage>
</organism>
<dbReference type="InterPro" id="IPR030392">
    <property type="entry name" value="S74_ICA"/>
</dbReference>
<protein>
    <recommendedName>
        <fullName evidence="1">Peptidase S74 domain-containing protein</fullName>
    </recommendedName>
</protein>
<feature type="domain" description="Peptidase S74" evidence="1">
    <location>
        <begin position="67"/>
        <end position="162"/>
    </location>
</feature>
<dbReference type="EMBL" id="MN740989">
    <property type="protein sequence ID" value="QHU21304.1"/>
    <property type="molecule type" value="Genomic_DNA"/>
</dbReference>
<reference evidence="2" key="1">
    <citation type="journal article" date="2020" name="Nature">
        <title>Giant virus diversity and host interactions through global metagenomics.</title>
        <authorList>
            <person name="Schulz F."/>
            <person name="Roux S."/>
            <person name="Paez-Espino D."/>
            <person name="Jungbluth S."/>
            <person name="Walsh D.A."/>
            <person name="Denef V.J."/>
            <person name="McMahon K.D."/>
            <person name="Konstantinidis K.T."/>
            <person name="Eloe-Fadrosh E.A."/>
            <person name="Kyrpides N.C."/>
            <person name="Woyke T."/>
        </authorList>
    </citation>
    <scope>NUCLEOTIDE SEQUENCE</scope>
    <source>
        <strain evidence="2">GVMAG-S-3300013094-109</strain>
    </source>
</reference>
<dbReference type="Pfam" id="PF13884">
    <property type="entry name" value="Peptidase_S74"/>
    <property type="match status" value="1"/>
</dbReference>
<proteinExistence type="predicted"/>
<dbReference type="AlphaFoldDB" id="A0A6C0KXS8"/>
<sequence length="166" mass="18778">MTDSSYSGRQPNRTSYVKLFYGSNTGNYTTWVNTQYNSSNVLAPVNQKTNVYVYKDLIVGGSILNPSDSILKNNIEEISLNTANTLLDAIPKQYTFKKDTENNIHYGFIAQELEQIAPNLVNEIETPIDGKIKSVNYIEIIPLLLLKIKDLQNQIDDLKLKTDTNK</sequence>
<dbReference type="PROSITE" id="PS51688">
    <property type="entry name" value="ICA"/>
    <property type="match status" value="1"/>
</dbReference>
<evidence type="ECO:0000259" key="1">
    <source>
        <dbReference type="PROSITE" id="PS51688"/>
    </source>
</evidence>
<name>A0A6C0KXS8_9ZZZZ</name>
<evidence type="ECO:0000313" key="2">
    <source>
        <dbReference type="EMBL" id="QHU21304.1"/>
    </source>
</evidence>